<dbReference type="InterPro" id="IPR002611">
    <property type="entry name" value="IstB_ATP-bd"/>
</dbReference>
<protein>
    <submittedName>
        <fullName evidence="4">AAA family ATPase</fullName>
    </submittedName>
</protein>
<dbReference type="GO" id="GO:0005524">
    <property type="term" value="F:ATP binding"/>
    <property type="evidence" value="ECO:0007669"/>
    <property type="project" value="UniProtKB-KW"/>
</dbReference>
<reference evidence="4 5" key="2">
    <citation type="submission" date="2017-10" db="EMBL/GenBank/DDBJ databases">
        <authorList>
            <person name="Banno H."/>
            <person name="Chua N.-H."/>
        </authorList>
    </citation>
    <scope>NUCLEOTIDE SEQUENCE [LARGE SCALE GENOMIC DNA]</scope>
    <source>
        <strain evidence="4 5">JK623</strain>
    </source>
</reference>
<dbReference type="InterPro" id="IPR028350">
    <property type="entry name" value="DNAC/IstB-like"/>
</dbReference>
<dbReference type="AlphaFoldDB" id="A0A2G3E395"/>
<evidence type="ECO:0000313" key="4">
    <source>
        <dbReference type="EMBL" id="PHU37630.1"/>
    </source>
</evidence>
<dbReference type="NCBIfam" id="NF038214">
    <property type="entry name" value="IS21_help_AAA"/>
    <property type="match status" value="1"/>
</dbReference>
<dbReference type="RefSeq" id="WP_099386123.1">
    <property type="nucleotide sequence ID" value="NZ_JANSWH010000014.1"/>
</dbReference>
<feature type="domain" description="IstB-like ATP-binding" evidence="3">
    <location>
        <begin position="14"/>
        <end position="247"/>
    </location>
</feature>
<keyword evidence="5" id="KW-1185">Reference proteome</keyword>
<dbReference type="EMBL" id="PDYG01000037">
    <property type="protein sequence ID" value="PHU37630.1"/>
    <property type="molecule type" value="Genomic_DNA"/>
</dbReference>
<dbReference type="PIRSF" id="PIRSF003073">
    <property type="entry name" value="DNAC_TnpB_IstB"/>
    <property type="match status" value="1"/>
</dbReference>
<accession>A0A2G3E395</accession>
<reference evidence="4 5" key="1">
    <citation type="submission" date="2017-10" db="EMBL/GenBank/DDBJ databases">
        <title>Resolving the taxonomy of Roseburia spp., Eubacterium rectale and Agathobacter spp. through phylogenomic analysis.</title>
        <authorList>
            <person name="Sheridan P.O."/>
            <person name="Walker A.W."/>
            <person name="Duncan S.H."/>
            <person name="Scott K.P."/>
            <person name="Toole P.W.O."/>
            <person name="Luis P."/>
            <person name="Flint H.J."/>
        </authorList>
    </citation>
    <scope>NUCLEOTIDE SEQUENCE [LARGE SCALE GENOMIC DNA]</scope>
    <source>
        <strain evidence="4 5">JK623</strain>
    </source>
</reference>
<organism evidence="4 5">
    <name type="scientific">Agathobacter ruminis</name>
    <dbReference type="NCBI Taxonomy" id="1712665"/>
    <lineage>
        <taxon>Bacteria</taxon>
        <taxon>Bacillati</taxon>
        <taxon>Bacillota</taxon>
        <taxon>Clostridia</taxon>
        <taxon>Lachnospirales</taxon>
        <taxon>Lachnospiraceae</taxon>
        <taxon>Agathobacter</taxon>
    </lineage>
</organism>
<sequence>MSTLLVDEQIRMLAKQLKMPTFANYNEIVRQLSPDTSIGEVLLSIMQFEYEQRQENQNQRRLKQAGFPFTKTLEELDLTRYNGEISDVFINELASCKFIKERRNITMLGNPGRGKTHMAIALGLKACSLGMTVLFKNAASLSTELSEARDNYSLGRLEKRIQKADLLILDEMGYVSFDRYQSELLFKIIADRSERGSIIITTNLPFSEWTSLFENTAMVAAMIDRLTFNSFVLDMNGESYRLSQTKKTKSKGGSHSS</sequence>
<dbReference type="Pfam" id="PF01695">
    <property type="entry name" value="IstB_IS21"/>
    <property type="match status" value="1"/>
</dbReference>
<dbReference type="Gene3D" id="3.40.50.300">
    <property type="entry name" value="P-loop containing nucleotide triphosphate hydrolases"/>
    <property type="match status" value="1"/>
</dbReference>
<proteinExistence type="predicted"/>
<evidence type="ECO:0000259" key="3">
    <source>
        <dbReference type="Pfam" id="PF01695"/>
    </source>
</evidence>
<evidence type="ECO:0000256" key="1">
    <source>
        <dbReference type="ARBA" id="ARBA00022741"/>
    </source>
</evidence>
<comment type="caution">
    <text evidence="4">The sequence shown here is derived from an EMBL/GenBank/DDBJ whole genome shotgun (WGS) entry which is preliminary data.</text>
</comment>
<dbReference type="PANTHER" id="PTHR30050:SF4">
    <property type="entry name" value="ATP-BINDING PROTEIN RV3427C IN INSERTION SEQUENCE-RELATED"/>
    <property type="match status" value="1"/>
</dbReference>
<keyword evidence="1" id="KW-0547">Nucleotide-binding</keyword>
<dbReference type="InterPro" id="IPR027417">
    <property type="entry name" value="P-loop_NTPase"/>
</dbReference>
<keyword evidence="2" id="KW-0067">ATP-binding</keyword>
<dbReference type="GO" id="GO:0006260">
    <property type="term" value="P:DNA replication"/>
    <property type="evidence" value="ECO:0007669"/>
    <property type="project" value="TreeGrafter"/>
</dbReference>
<dbReference type="PANTHER" id="PTHR30050">
    <property type="entry name" value="CHROMOSOMAL REPLICATION INITIATOR PROTEIN DNAA"/>
    <property type="match status" value="1"/>
</dbReference>
<gene>
    <name evidence="4" type="ORF">CSX02_06860</name>
</gene>
<dbReference type="Proteomes" id="UP000224563">
    <property type="component" value="Unassembled WGS sequence"/>
</dbReference>
<dbReference type="InterPro" id="IPR047661">
    <property type="entry name" value="IstB"/>
</dbReference>
<evidence type="ECO:0000256" key="2">
    <source>
        <dbReference type="ARBA" id="ARBA00022840"/>
    </source>
</evidence>
<name>A0A2G3E395_9FIRM</name>
<dbReference type="SUPFAM" id="SSF52540">
    <property type="entry name" value="P-loop containing nucleoside triphosphate hydrolases"/>
    <property type="match status" value="1"/>
</dbReference>
<evidence type="ECO:0000313" key="5">
    <source>
        <dbReference type="Proteomes" id="UP000224563"/>
    </source>
</evidence>